<dbReference type="GO" id="GO:0008955">
    <property type="term" value="F:peptidoglycan glycosyltransferase activity"/>
    <property type="evidence" value="ECO:0007669"/>
    <property type="project" value="UniProtKB-EC"/>
</dbReference>
<feature type="transmembrane region" description="Helical" evidence="16">
    <location>
        <begin position="173"/>
        <end position="190"/>
    </location>
</feature>
<feature type="transmembrane region" description="Helical" evidence="16">
    <location>
        <begin position="117"/>
        <end position="137"/>
    </location>
</feature>
<evidence type="ECO:0000256" key="15">
    <source>
        <dbReference type="ARBA" id="ARBA00049902"/>
    </source>
</evidence>
<feature type="transmembrane region" description="Helical" evidence="16">
    <location>
        <begin position="47"/>
        <end position="66"/>
    </location>
</feature>
<evidence type="ECO:0000256" key="5">
    <source>
        <dbReference type="ARBA" id="ARBA00022960"/>
    </source>
</evidence>
<evidence type="ECO:0000256" key="10">
    <source>
        <dbReference type="ARBA" id="ARBA00033270"/>
    </source>
</evidence>
<dbReference type="Pfam" id="PF01098">
    <property type="entry name" value="FTSW_RODA_SPOVE"/>
    <property type="match status" value="1"/>
</dbReference>
<keyword evidence="7 16" id="KW-1133">Transmembrane helix</keyword>
<name>A0A1I3MLA4_9FLAO</name>
<feature type="transmembrane region" description="Helical" evidence="16">
    <location>
        <begin position="353"/>
        <end position="374"/>
    </location>
</feature>
<dbReference type="RefSeq" id="WP_090677949.1">
    <property type="nucleotide sequence ID" value="NZ_FORU01000002.1"/>
</dbReference>
<dbReference type="GO" id="GO:0005886">
    <property type="term" value="C:plasma membrane"/>
    <property type="evidence" value="ECO:0007669"/>
    <property type="project" value="TreeGrafter"/>
</dbReference>
<evidence type="ECO:0000256" key="13">
    <source>
        <dbReference type="ARBA" id="ARBA00041418"/>
    </source>
</evidence>
<dbReference type="STRING" id="1150112.SAMN04487893_102182"/>
<comment type="catalytic activity">
    <reaction evidence="15">
        <text>[GlcNAc-(1-&gt;4)-Mur2Ac(oyl-L-Ala-gamma-D-Glu-L-Lys-D-Ala-D-Ala)](n)-di-trans,octa-cis-undecaprenyl diphosphate + beta-D-GlcNAc-(1-&gt;4)-Mur2Ac(oyl-L-Ala-gamma-D-Glu-L-Lys-D-Ala-D-Ala)-di-trans,octa-cis-undecaprenyl diphosphate = [GlcNAc-(1-&gt;4)-Mur2Ac(oyl-L-Ala-gamma-D-Glu-L-Lys-D-Ala-D-Ala)](n+1)-di-trans,octa-cis-undecaprenyl diphosphate + di-trans,octa-cis-undecaprenyl diphosphate + H(+)</text>
        <dbReference type="Rhea" id="RHEA:23708"/>
        <dbReference type="Rhea" id="RHEA-COMP:9602"/>
        <dbReference type="Rhea" id="RHEA-COMP:9603"/>
        <dbReference type="ChEBI" id="CHEBI:15378"/>
        <dbReference type="ChEBI" id="CHEBI:58405"/>
        <dbReference type="ChEBI" id="CHEBI:60033"/>
        <dbReference type="ChEBI" id="CHEBI:78435"/>
        <dbReference type="EC" id="2.4.99.28"/>
    </reaction>
</comment>
<dbReference type="PANTHER" id="PTHR30474:SF2">
    <property type="entry name" value="PEPTIDOGLYCAN GLYCOSYLTRANSFERASE FTSW-RELATED"/>
    <property type="match status" value="1"/>
</dbReference>
<evidence type="ECO:0000256" key="6">
    <source>
        <dbReference type="ARBA" id="ARBA00022984"/>
    </source>
</evidence>
<dbReference type="GO" id="GO:0009252">
    <property type="term" value="P:peptidoglycan biosynthetic process"/>
    <property type="evidence" value="ECO:0007669"/>
    <property type="project" value="UniProtKB-KW"/>
</dbReference>
<dbReference type="GO" id="GO:0008360">
    <property type="term" value="P:regulation of cell shape"/>
    <property type="evidence" value="ECO:0007669"/>
    <property type="project" value="UniProtKB-KW"/>
</dbReference>
<evidence type="ECO:0000313" key="17">
    <source>
        <dbReference type="EMBL" id="SFI97505.1"/>
    </source>
</evidence>
<feature type="transmembrane region" description="Helical" evidence="16">
    <location>
        <begin position="278"/>
        <end position="304"/>
    </location>
</feature>
<dbReference type="PANTHER" id="PTHR30474">
    <property type="entry name" value="CELL CYCLE PROTEIN"/>
    <property type="match status" value="1"/>
</dbReference>
<dbReference type="OrthoDB" id="9812661at2"/>
<protein>
    <recommendedName>
        <fullName evidence="12">Probable peptidoglycan glycosyltransferase FtsW</fullName>
        <ecNumber evidence="14">2.4.99.28</ecNumber>
    </recommendedName>
    <alternativeName>
        <fullName evidence="13">Cell division protein FtsW</fullName>
    </alternativeName>
    <alternativeName>
        <fullName evidence="10">Cell wall polymerase</fullName>
    </alternativeName>
    <alternativeName>
        <fullName evidence="9">Peptidoglycan polymerase</fullName>
    </alternativeName>
</protein>
<keyword evidence="17" id="KW-0131">Cell cycle</keyword>
<keyword evidence="17" id="KW-0132">Cell division</keyword>
<evidence type="ECO:0000256" key="8">
    <source>
        <dbReference type="ARBA" id="ARBA00023136"/>
    </source>
</evidence>
<feature type="transmembrane region" description="Helical" evidence="16">
    <location>
        <begin position="149"/>
        <end position="167"/>
    </location>
</feature>
<comment type="similarity">
    <text evidence="11">Belongs to the SEDS family. FtsW subfamily.</text>
</comment>
<reference evidence="18" key="1">
    <citation type="submission" date="2016-10" db="EMBL/GenBank/DDBJ databases">
        <authorList>
            <person name="Varghese N."/>
            <person name="Submissions S."/>
        </authorList>
    </citation>
    <scope>NUCLEOTIDE SEQUENCE [LARGE SCALE GENOMIC DNA]</scope>
    <source>
        <strain evidence="18">DSM 26542</strain>
    </source>
</reference>
<evidence type="ECO:0000256" key="14">
    <source>
        <dbReference type="ARBA" id="ARBA00044770"/>
    </source>
</evidence>
<dbReference type="GO" id="GO:0051301">
    <property type="term" value="P:cell division"/>
    <property type="evidence" value="ECO:0007669"/>
    <property type="project" value="UniProtKB-KW"/>
</dbReference>
<evidence type="ECO:0000256" key="9">
    <source>
        <dbReference type="ARBA" id="ARBA00032370"/>
    </source>
</evidence>
<evidence type="ECO:0000256" key="16">
    <source>
        <dbReference type="SAM" id="Phobius"/>
    </source>
</evidence>
<keyword evidence="6" id="KW-0573">Peptidoglycan synthesis</keyword>
<sequence length="424" mass="47131">MKEILSHLKGDKLIWAMVFLLALFSFMPVYSASTNLVYTVGAGSSTFGYLIKHFTHLTIGLIMMYFTHKIPYQRFRVISVLAIFVVVILLVFTAFQGNTIGGANANRWIYIPFVNVGFQPSSIASVVLLVYVAQYLASIRDTVVDFKESLIWLWLPVFVITGLILPANLSTAALIFMMVCMLVFVGKYPFKYLLRIGGISIAMAGLFFLTAKAFPSMMPNRVDTWISRIDRFTATDEEDADLYQVENAQIAIATGSVFGLGPGKSVQKNFLPQSSSDFIYAIIVEEYGLLGGLAVLSVYLFLFFRFVRAAHKAPTLFGKLLVVGLGFYIIFQAMINMGVAVSLLPTTGQTLPLISSGGTSIWMTCVSLGIIISVTKKEEEIREEERIRMEREDALQALIDRSLLEKEQEIMAEGGNPMDAVRNK</sequence>
<keyword evidence="3" id="KW-0808">Transferase</keyword>
<dbReference type="AlphaFoldDB" id="A0A1I3MLA4"/>
<dbReference type="GO" id="GO:0032153">
    <property type="term" value="C:cell division site"/>
    <property type="evidence" value="ECO:0007669"/>
    <property type="project" value="TreeGrafter"/>
</dbReference>
<dbReference type="GO" id="GO:0015648">
    <property type="term" value="F:lipid-linked peptidoglycan transporter activity"/>
    <property type="evidence" value="ECO:0007669"/>
    <property type="project" value="TreeGrafter"/>
</dbReference>
<organism evidence="17 18">
    <name type="scientific">Myroides guanonis</name>
    <dbReference type="NCBI Taxonomy" id="1150112"/>
    <lineage>
        <taxon>Bacteria</taxon>
        <taxon>Pseudomonadati</taxon>
        <taxon>Bacteroidota</taxon>
        <taxon>Flavobacteriia</taxon>
        <taxon>Flavobacteriales</taxon>
        <taxon>Flavobacteriaceae</taxon>
        <taxon>Myroides</taxon>
    </lineage>
</organism>
<keyword evidence="8 16" id="KW-0472">Membrane</keyword>
<evidence type="ECO:0000256" key="2">
    <source>
        <dbReference type="ARBA" id="ARBA00022676"/>
    </source>
</evidence>
<evidence type="ECO:0000256" key="11">
    <source>
        <dbReference type="ARBA" id="ARBA00038053"/>
    </source>
</evidence>
<keyword evidence="18" id="KW-1185">Reference proteome</keyword>
<evidence type="ECO:0000256" key="1">
    <source>
        <dbReference type="ARBA" id="ARBA00004141"/>
    </source>
</evidence>
<dbReference type="EC" id="2.4.99.28" evidence="14"/>
<comment type="subcellular location">
    <subcellularLocation>
        <location evidence="1">Membrane</location>
        <topology evidence="1">Multi-pass membrane protein</topology>
    </subcellularLocation>
</comment>
<proteinExistence type="inferred from homology"/>
<keyword evidence="5" id="KW-0133">Cell shape</keyword>
<dbReference type="EMBL" id="FORU01000002">
    <property type="protein sequence ID" value="SFI97505.1"/>
    <property type="molecule type" value="Genomic_DNA"/>
</dbReference>
<evidence type="ECO:0000256" key="4">
    <source>
        <dbReference type="ARBA" id="ARBA00022692"/>
    </source>
</evidence>
<keyword evidence="2" id="KW-0328">Glycosyltransferase</keyword>
<dbReference type="InterPro" id="IPR001182">
    <property type="entry name" value="FtsW/RodA"/>
</dbReference>
<evidence type="ECO:0000256" key="7">
    <source>
        <dbReference type="ARBA" id="ARBA00022989"/>
    </source>
</evidence>
<evidence type="ECO:0000256" key="12">
    <source>
        <dbReference type="ARBA" id="ARBA00041185"/>
    </source>
</evidence>
<gene>
    <name evidence="17" type="ORF">SAMN04487893_102182</name>
</gene>
<evidence type="ECO:0000313" key="18">
    <source>
        <dbReference type="Proteomes" id="UP000243887"/>
    </source>
</evidence>
<evidence type="ECO:0000256" key="3">
    <source>
        <dbReference type="ARBA" id="ARBA00022679"/>
    </source>
</evidence>
<feature type="transmembrane region" description="Helical" evidence="16">
    <location>
        <begin position="78"/>
        <end position="97"/>
    </location>
</feature>
<dbReference type="Proteomes" id="UP000243887">
    <property type="component" value="Unassembled WGS sequence"/>
</dbReference>
<accession>A0A1I3MLA4</accession>
<keyword evidence="4 16" id="KW-0812">Transmembrane</keyword>
<feature type="transmembrane region" description="Helical" evidence="16">
    <location>
        <begin position="197"/>
        <end position="215"/>
    </location>
</feature>
<feature type="transmembrane region" description="Helical" evidence="16">
    <location>
        <begin position="316"/>
        <end position="341"/>
    </location>
</feature>